<feature type="compositionally biased region" description="Polar residues" evidence="1">
    <location>
        <begin position="179"/>
        <end position="188"/>
    </location>
</feature>
<name>K1QF42_MAGGI</name>
<feature type="region of interest" description="Disordered" evidence="1">
    <location>
        <begin position="179"/>
        <end position="202"/>
    </location>
</feature>
<sequence length="202" mass="22461">MYLCEMIGKCAILIYQKYSRYVYALQLTTTEETFSSTPGSGNSLLRFPNVDLDLLKIVSLKIPFNVQFSRMPGYVGVDVVSFRVGGPFVDLVITYAPPATDYATVLNTVFLLTKHGYIHYLHVHNYLRFDHVVKTGTCPPVLGLGPCNMNCTGDSKCTGKQKCCSNGYDYNLATNNKSPDNKTNYKTGNHSNNNNSINNTDI</sequence>
<reference evidence="2" key="1">
    <citation type="journal article" date="2012" name="Nature">
        <title>The oyster genome reveals stress adaptation and complexity of shell formation.</title>
        <authorList>
            <person name="Zhang G."/>
            <person name="Fang X."/>
            <person name="Guo X."/>
            <person name="Li L."/>
            <person name="Luo R."/>
            <person name="Xu F."/>
            <person name="Yang P."/>
            <person name="Zhang L."/>
            <person name="Wang X."/>
            <person name="Qi H."/>
            <person name="Xiong Z."/>
            <person name="Que H."/>
            <person name="Xie Y."/>
            <person name="Holland P.W."/>
            <person name="Paps J."/>
            <person name="Zhu Y."/>
            <person name="Wu F."/>
            <person name="Chen Y."/>
            <person name="Wang J."/>
            <person name="Peng C."/>
            <person name="Meng J."/>
            <person name="Yang L."/>
            <person name="Liu J."/>
            <person name="Wen B."/>
            <person name="Zhang N."/>
            <person name="Huang Z."/>
            <person name="Zhu Q."/>
            <person name="Feng Y."/>
            <person name="Mount A."/>
            <person name="Hedgecock D."/>
            <person name="Xu Z."/>
            <person name="Liu Y."/>
            <person name="Domazet-Loso T."/>
            <person name="Du Y."/>
            <person name="Sun X."/>
            <person name="Zhang S."/>
            <person name="Liu B."/>
            <person name="Cheng P."/>
            <person name="Jiang X."/>
            <person name="Li J."/>
            <person name="Fan D."/>
            <person name="Wang W."/>
            <person name="Fu W."/>
            <person name="Wang T."/>
            <person name="Wang B."/>
            <person name="Zhang J."/>
            <person name="Peng Z."/>
            <person name="Li Y."/>
            <person name="Li N."/>
            <person name="Wang J."/>
            <person name="Chen M."/>
            <person name="He Y."/>
            <person name="Tan F."/>
            <person name="Song X."/>
            <person name="Zheng Q."/>
            <person name="Huang R."/>
            <person name="Yang H."/>
            <person name="Du X."/>
            <person name="Chen L."/>
            <person name="Yang M."/>
            <person name="Gaffney P.M."/>
            <person name="Wang S."/>
            <person name="Luo L."/>
            <person name="She Z."/>
            <person name="Ming Y."/>
            <person name="Huang W."/>
            <person name="Zhang S."/>
            <person name="Huang B."/>
            <person name="Zhang Y."/>
            <person name="Qu T."/>
            <person name="Ni P."/>
            <person name="Miao G."/>
            <person name="Wang J."/>
            <person name="Wang Q."/>
            <person name="Steinberg C.E."/>
            <person name="Wang H."/>
            <person name="Li N."/>
            <person name="Qian L."/>
            <person name="Zhang G."/>
            <person name="Li Y."/>
            <person name="Yang H."/>
            <person name="Liu X."/>
            <person name="Wang J."/>
            <person name="Yin Y."/>
            <person name="Wang J."/>
        </authorList>
    </citation>
    <scope>NUCLEOTIDE SEQUENCE [LARGE SCALE GENOMIC DNA]</scope>
    <source>
        <strain evidence="2">05x7-T-G4-1.051#20</strain>
    </source>
</reference>
<dbReference type="InterPro" id="IPR036645">
    <property type="entry name" value="Elafin-like_sf"/>
</dbReference>
<dbReference type="SUPFAM" id="SSF57256">
    <property type="entry name" value="Elafin-like"/>
    <property type="match status" value="1"/>
</dbReference>
<dbReference type="GO" id="GO:0005576">
    <property type="term" value="C:extracellular region"/>
    <property type="evidence" value="ECO:0007669"/>
    <property type="project" value="InterPro"/>
</dbReference>
<protein>
    <submittedName>
        <fullName evidence="2">Uncharacterized protein</fullName>
    </submittedName>
</protein>
<dbReference type="InterPro" id="IPR008197">
    <property type="entry name" value="WAP_dom"/>
</dbReference>
<dbReference type="InParanoid" id="K1QF42"/>
<dbReference type="GO" id="GO:0030414">
    <property type="term" value="F:peptidase inhibitor activity"/>
    <property type="evidence" value="ECO:0007669"/>
    <property type="project" value="InterPro"/>
</dbReference>
<proteinExistence type="predicted"/>
<dbReference type="Pfam" id="PF00095">
    <property type="entry name" value="WAP"/>
    <property type="match status" value="1"/>
</dbReference>
<dbReference type="SMART" id="SM00217">
    <property type="entry name" value="WAP"/>
    <property type="match status" value="1"/>
</dbReference>
<dbReference type="HOGENOM" id="CLU_1355828_0_0_1"/>
<evidence type="ECO:0000313" key="2">
    <source>
        <dbReference type="EMBL" id="EKC20106.1"/>
    </source>
</evidence>
<organism evidence="2">
    <name type="scientific">Magallana gigas</name>
    <name type="common">Pacific oyster</name>
    <name type="synonym">Crassostrea gigas</name>
    <dbReference type="NCBI Taxonomy" id="29159"/>
    <lineage>
        <taxon>Eukaryota</taxon>
        <taxon>Metazoa</taxon>
        <taxon>Spiralia</taxon>
        <taxon>Lophotrochozoa</taxon>
        <taxon>Mollusca</taxon>
        <taxon>Bivalvia</taxon>
        <taxon>Autobranchia</taxon>
        <taxon>Pteriomorphia</taxon>
        <taxon>Ostreida</taxon>
        <taxon>Ostreoidea</taxon>
        <taxon>Ostreidae</taxon>
        <taxon>Magallana</taxon>
    </lineage>
</organism>
<dbReference type="EMBL" id="JH816266">
    <property type="protein sequence ID" value="EKC20106.1"/>
    <property type="molecule type" value="Genomic_DNA"/>
</dbReference>
<gene>
    <name evidence="2" type="ORF">CGI_10006856</name>
</gene>
<evidence type="ECO:0000256" key="1">
    <source>
        <dbReference type="SAM" id="MobiDB-lite"/>
    </source>
</evidence>
<accession>K1QF42</accession>
<dbReference type="Gene3D" id="4.10.75.10">
    <property type="entry name" value="Elafin-like"/>
    <property type="match status" value="1"/>
</dbReference>
<dbReference type="AlphaFoldDB" id="K1QF42"/>
<feature type="compositionally biased region" description="Low complexity" evidence="1">
    <location>
        <begin position="189"/>
        <end position="202"/>
    </location>
</feature>